<dbReference type="EnsemblMetazoa" id="AALB001134-RA">
    <property type="protein sequence ID" value="AALB001134-PA"/>
    <property type="gene ID" value="AALB001134"/>
</dbReference>
<evidence type="ECO:0000313" key="1">
    <source>
        <dbReference type="EnsemblMetazoa" id="AALB001134-PA"/>
    </source>
</evidence>
<accession>A0A182F3U4</accession>
<sequence length="75" mass="8545">MKMIVTHLDYDPGNSYIVLLKLTKRLQFDLGVTLVDWVLTATNGYAPTSLQQVDYYIVPNDININNMNAIQTKNI</sequence>
<protein>
    <submittedName>
        <fullName evidence="1">Uncharacterized protein</fullName>
    </submittedName>
</protein>
<proteinExistence type="predicted"/>
<evidence type="ECO:0000313" key="2">
    <source>
        <dbReference type="Proteomes" id="UP000069272"/>
    </source>
</evidence>
<dbReference type="VEuPathDB" id="VectorBase:AALB001134"/>
<dbReference type="AlphaFoldDB" id="A0A182F3U4"/>
<reference evidence="1 2" key="1">
    <citation type="journal article" date="2017" name="G3 (Bethesda)">
        <title>The Physical Genome Mapping of Anopheles albimanus Corrected Scaffold Misassemblies and Identified Interarm Rearrangements in Genus Anopheles.</title>
        <authorList>
            <person name="Artemov G.N."/>
            <person name="Peery A.N."/>
            <person name="Jiang X."/>
            <person name="Tu Z."/>
            <person name="Stegniy V.N."/>
            <person name="Sharakhova M.V."/>
            <person name="Sharakhov I.V."/>
        </authorList>
    </citation>
    <scope>NUCLEOTIDE SEQUENCE [LARGE SCALE GENOMIC DNA]</scope>
    <source>
        <strain evidence="1 2">ALBI9_A</strain>
    </source>
</reference>
<reference evidence="1" key="2">
    <citation type="submission" date="2022-08" db="UniProtKB">
        <authorList>
            <consortium name="EnsemblMetazoa"/>
        </authorList>
    </citation>
    <scope>IDENTIFICATION</scope>
    <source>
        <strain evidence="1">STECLA/ALBI9_A</strain>
    </source>
</reference>
<dbReference type="Proteomes" id="UP000069272">
    <property type="component" value="Chromosome 2L"/>
</dbReference>
<keyword evidence="2" id="KW-1185">Reference proteome</keyword>
<name>A0A182F3U4_ANOAL</name>
<organism evidence="1 2">
    <name type="scientific">Anopheles albimanus</name>
    <name type="common">New world malaria mosquito</name>
    <dbReference type="NCBI Taxonomy" id="7167"/>
    <lineage>
        <taxon>Eukaryota</taxon>
        <taxon>Metazoa</taxon>
        <taxon>Ecdysozoa</taxon>
        <taxon>Arthropoda</taxon>
        <taxon>Hexapoda</taxon>
        <taxon>Insecta</taxon>
        <taxon>Pterygota</taxon>
        <taxon>Neoptera</taxon>
        <taxon>Endopterygota</taxon>
        <taxon>Diptera</taxon>
        <taxon>Nematocera</taxon>
        <taxon>Culicoidea</taxon>
        <taxon>Culicidae</taxon>
        <taxon>Anophelinae</taxon>
        <taxon>Anopheles</taxon>
    </lineage>
</organism>